<evidence type="ECO:0000313" key="3">
    <source>
        <dbReference type="Proteomes" id="UP000199689"/>
    </source>
</evidence>
<feature type="coiled-coil region" evidence="1">
    <location>
        <begin position="38"/>
        <end position="72"/>
    </location>
</feature>
<dbReference type="STRING" id="209880.SAMN02910343_01577"/>
<proteinExistence type="predicted"/>
<dbReference type="Proteomes" id="UP000199689">
    <property type="component" value="Unassembled WGS sequence"/>
</dbReference>
<accession>A0A1G5WUA9</accession>
<gene>
    <name evidence="2" type="ORF">SAMN02910343_01577</name>
</gene>
<dbReference type="Pfam" id="PF04977">
    <property type="entry name" value="DivIC"/>
    <property type="match status" value="1"/>
</dbReference>
<evidence type="ECO:0000256" key="1">
    <source>
        <dbReference type="SAM" id="Coils"/>
    </source>
</evidence>
<protein>
    <submittedName>
        <fullName evidence="2">Septum formation initiator</fullName>
    </submittedName>
</protein>
<dbReference type="OrthoDB" id="9815382at2"/>
<dbReference type="EMBL" id="FMXA01000030">
    <property type="protein sequence ID" value="SDA60935.1"/>
    <property type="molecule type" value="Genomic_DNA"/>
</dbReference>
<dbReference type="AlphaFoldDB" id="A0A1G5WUA9"/>
<organism evidence="2 3">
    <name type="scientific">Allisonella histaminiformans</name>
    <dbReference type="NCBI Taxonomy" id="209880"/>
    <lineage>
        <taxon>Bacteria</taxon>
        <taxon>Bacillati</taxon>
        <taxon>Bacillota</taxon>
        <taxon>Negativicutes</taxon>
        <taxon>Veillonellales</taxon>
        <taxon>Veillonellaceae</taxon>
        <taxon>Allisonella</taxon>
    </lineage>
</organism>
<keyword evidence="1" id="KW-0175">Coiled coil</keyword>
<dbReference type="InterPro" id="IPR007060">
    <property type="entry name" value="FtsL/DivIC"/>
</dbReference>
<evidence type="ECO:0000313" key="2">
    <source>
        <dbReference type="EMBL" id="SDA60935.1"/>
    </source>
</evidence>
<dbReference type="GeneID" id="87756562"/>
<reference evidence="2 3" key="1">
    <citation type="submission" date="2016-10" db="EMBL/GenBank/DDBJ databases">
        <authorList>
            <person name="de Groot N.N."/>
        </authorList>
    </citation>
    <scope>NUCLEOTIDE SEQUENCE [LARGE SCALE GENOMIC DNA]</scope>
    <source>
        <strain evidence="2 3">DSM 15230</strain>
    </source>
</reference>
<dbReference type="RefSeq" id="WP_091365529.1">
    <property type="nucleotide sequence ID" value="NZ_CALJSX010000046.1"/>
</dbReference>
<name>A0A1G5WUA9_9FIRM</name>
<sequence length="95" mass="11331">MRSRRRKSRRPKYSAYKVSIAIVILLFILILAPRVYQVYELHEQITQAELRKEQLVKEKQELDMKKKELNDSRVIEDKARHELGLVKPSEVPYVP</sequence>
<keyword evidence="3" id="KW-1185">Reference proteome</keyword>